<proteinExistence type="predicted"/>
<sequence length="61" mass="7276">MEATKVERICRDAFDLFLSTKLEKIMKRMTLEEVVSRISEKMIEYGGTTKIIREMRGRKYD</sequence>
<evidence type="ECO:0000313" key="1">
    <source>
        <dbReference type="EMBL" id="NMG83284.1"/>
    </source>
</evidence>
<protein>
    <submittedName>
        <fullName evidence="1">Uncharacterized protein</fullName>
    </submittedName>
</protein>
<dbReference type="Proteomes" id="UP000606580">
    <property type="component" value="Unassembled WGS sequence"/>
</dbReference>
<reference evidence="1" key="1">
    <citation type="journal article" date="2020" name="MBio">
        <title>'Candidatus Ethanoperedens,' a Thermophilic Genus of Archaea Mediating the Anaerobic Oxidation of Ethane.</title>
        <authorList>
            <person name="Hahn C.J."/>
            <person name="Laso-Perez R."/>
            <person name="Vulcano F."/>
            <person name="Vaziourakis K.M."/>
            <person name="Stokke R."/>
            <person name="Steen I.H."/>
            <person name="Teske A."/>
            <person name="Boetius A."/>
            <person name="Liebeke M."/>
            <person name="Amann R."/>
            <person name="Knittel K."/>
            <person name="Wegener G."/>
        </authorList>
    </citation>
    <scope>NUCLEOTIDE SEQUENCE</scope>
    <source>
        <strain evidence="1">GoM-Arc1-LC-WB58</strain>
    </source>
</reference>
<gene>
    <name evidence="1" type="ORF">GIS02_03645</name>
</gene>
<dbReference type="AlphaFoldDB" id="A0A848DAD1"/>
<organism evidence="1 2">
    <name type="scientific">Candidatus Ethanoperedens thermophilum</name>
    <dbReference type="NCBI Taxonomy" id="2766897"/>
    <lineage>
        <taxon>Archaea</taxon>
        <taxon>Methanobacteriati</taxon>
        <taxon>Methanobacteriota</taxon>
        <taxon>Stenosarchaea group</taxon>
        <taxon>Methanomicrobia</taxon>
        <taxon>Methanosarcinales</taxon>
        <taxon>Methanosarcinales incertae sedis</taxon>
        <taxon>GOM Arc I cluster</taxon>
        <taxon>Candidatus Ethanoperedens</taxon>
    </lineage>
</organism>
<accession>A0A848DAD1</accession>
<name>A0A848DAD1_9EURY</name>
<dbReference type="EMBL" id="WNEG01000070">
    <property type="protein sequence ID" value="NMG83284.1"/>
    <property type="molecule type" value="Genomic_DNA"/>
</dbReference>
<evidence type="ECO:0000313" key="2">
    <source>
        <dbReference type="Proteomes" id="UP000606580"/>
    </source>
</evidence>
<comment type="caution">
    <text evidence="1">The sequence shown here is derived from an EMBL/GenBank/DDBJ whole genome shotgun (WGS) entry which is preliminary data.</text>
</comment>